<dbReference type="InterPro" id="IPR039935">
    <property type="entry name" value="YML079W-like"/>
</dbReference>
<gene>
    <name evidence="3" type="ORF">EIG99_08820</name>
    <name evidence="2" type="ORF">I6J05_12435</name>
</gene>
<reference evidence="3 4" key="1">
    <citation type="submission" date="2018-11" db="EMBL/GenBank/DDBJ databases">
        <title>Genomic profiling of Staphylococcus species from a Poultry farm system in KwaZulu-Natal, South Africa.</title>
        <authorList>
            <person name="Amoako D.G."/>
            <person name="Somboro A.M."/>
            <person name="Abia A.L.K."/>
            <person name="Bester L.A."/>
            <person name="Essack S.Y."/>
        </authorList>
    </citation>
    <scope>NUCLEOTIDE SEQUENCE [LARGE SCALE GENOMIC DNA]</scope>
    <source>
        <strain evidence="3 4">SA11</strain>
    </source>
</reference>
<name>A0A143PAI1_9STAP</name>
<dbReference type="GeneID" id="93727430"/>
<dbReference type="InterPro" id="IPR009327">
    <property type="entry name" value="Cupin_DUF985"/>
</dbReference>
<evidence type="ECO:0000259" key="1">
    <source>
        <dbReference type="Pfam" id="PF06172"/>
    </source>
</evidence>
<dbReference type="InterPro" id="IPR011051">
    <property type="entry name" value="RmlC_Cupin_sf"/>
</dbReference>
<dbReference type="PANTHER" id="PTHR33387:SF3">
    <property type="entry name" value="DUF985 DOMAIN-CONTAINING PROTEIN"/>
    <property type="match status" value="1"/>
</dbReference>
<dbReference type="Proteomes" id="UP000595942">
    <property type="component" value="Chromosome"/>
</dbReference>
<dbReference type="OrthoDB" id="9798288at2"/>
<dbReference type="SUPFAM" id="SSF51182">
    <property type="entry name" value="RmlC-like cupins"/>
    <property type="match status" value="1"/>
</dbReference>
<dbReference type="Proteomes" id="UP000293854">
    <property type="component" value="Unassembled WGS sequence"/>
</dbReference>
<evidence type="ECO:0000313" key="3">
    <source>
        <dbReference type="EMBL" id="RZI01443.1"/>
    </source>
</evidence>
<dbReference type="CDD" id="cd06121">
    <property type="entry name" value="cupin_YML079wp"/>
    <property type="match status" value="1"/>
</dbReference>
<dbReference type="EMBL" id="RQTE01000165">
    <property type="protein sequence ID" value="RZI01443.1"/>
    <property type="molecule type" value="Genomic_DNA"/>
</dbReference>
<accession>A0A143PAI1</accession>
<dbReference type="AlphaFoldDB" id="A0A143PAI1"/>
<dbReference type="InterPro" id="IPR014710">
    <property type="entry name" value="RmlC-like_jellyroll"/>
</dbReference>
<dbReference type="Pfam" id="PF06172">
    <property type="entry name" value="Cupin_5"/>
    <property type="match status" value="1"/>
</dbReference>
<feature type="domain" description="DUF985" evidence="1">
    <location>
        <begin position="6"/>
        <end position="135"/>
    </location>
</feature>
<proteinExistence type="predicted"/>
<evidence type="ECO:0000313" key="4">
    <source>
        <dbReference type="Proteomes" id="UP000293854"/>
    </source>
</evidence>
<dbReference type="EMBL" id="CP068073">
    <property type="protein sequence ID" value="QQS82666.1"/>
    <property type="molecule type" value="Genomic_DNA"/>
</dbReference>
<reference evidence="2 5" key="2">
    <citation type="submission" date="2021-01" db="EMBL/GenBank/DDBJ databases">
        <title>FDA dAtabase for Regulatory Grade micrObial Sequences (FDA-ARGOS): Supporting development and validation of Infectious Disease Dx tests.</title>
        <authorList>
            <person name="Sproer C."/>
            <person name="Gronow S."/>
            <person name="Severitt S."/>
            <person name="Schroder I."/>
            <person name="Tallon L."/>
            <person name="Sadzewicz L."/>
            <person name="Zhao X."/>
            <person name="Boylan J."/>
            <person name="Ott S."/>
            <person name="Bowen H."/>
            <person name="Vavikolanu K."/>
            <person name="Mehta A."/>
            <person name="Aluvathingal J."/>
            <person name="Nadendla S."/>
            <person name="Lowell S."/>
            <person name="Myers T."/>
            <person name="Yan Y."/>
            <person name="Sichtig H."/>
        </authorList>
    </citation>
    <scope>NUCLEOTIDE SEQUENCE [LARGE SCALE GENOMIC DNA]</scope>
    <source>
        <strain evidence="2 5">FDAARGOS_1148</strain>
    </source>
</reference>
<sequence>MRSANEWVQLLDLTPHPEGGFFKEVVREPKESRQSRADYTSIYFLLTDDNISHFHRIDADEIWYYHAGQTLTVHMIYPDGQYEAVHIGPNIADGDVLQHVVPVGTIFASSIKDEEGYALVGCMCHPGFMFETFELFKQSTLKRQFPELTEVIEKYALTEI</sequence>
<dbReference type="PANTHER" id="PTHR33387">
    <property type="entry name" value="RMLC-LIKE JELLY ROLL FOLD PROTEIN"/>
    <property type="match status" value="1"/>
</dbReference>
<keyword evidence="5" id="KW-1185">Reference proteome</keyword>
<dbReference type="Gene3D" id="2.60.120.10">
    <property type="entry name" value="Jelly Rolls"/>
    <property type="match status" value="1"/>
</dbReference>
<evidence type="ECO:0000313" key="5">
    <source>
        <dbReference type="Proteomes" id="UP000595942"/>
    </source>
</evidence>
<organism evidence="3 4">
    <name type="scientific">Staphylococcus condimenti</name>
    <dbReference type="NCBI Taxonomy" id="70255"/>
    <lineage>
        <taxon>Bacteria</taxon>
        <taxon>Bacillati</taxon>
        <taxon>Bacillota</taxon>
        <taxon>Bacilli</taxon>
        <taxon>Bacillales</taxon>
        <taxon>Staphylococcaceae</taxon>
        <taxon>Staphylococcus</taxon>
    </lineage>
</organism>
<protein>
    <submittedName>
        <fullName evidence="2 3">Cupin</fullName>
    </submittedName>
</protein>
<dbReference type="KEGG" id="scv:A4G25_06095"/>
<evidence type="ECO:0000313" key="2">
    <source>
        <dbReference type="EMBL" id="QQS82666.1"/>
    </source>
</evidence>
<dbReference type="RefSeq" id="WP_047132766.1">
    <property type="nucleotide sequence ID" value="NZ_CP015114.1"/>
</dbReference>